<dbReference type="Proteomes" id="UP000252733">
    <property type="component" value="Unassembled WGS sequence"/>
</dbReference>
<comment type="function">
    <text evidence="8">Catalyzes the ATP-dependent amidation of the two carboxylate groups at positions a and c of cobyrinate, using either L-glutamine or ammonia as the nitrogen source.</text>
</comment>
<comment type="caution">
    <text evidence="11">The sequence shown here is derived from an EMBL/GenBank/DDBJ whole genome shotgun (WGS) entry which is preliminary data.</text>
</comment>
<dbReference type="GO" id="GO:0005524">
    <property type="term" value="F:ATP binding"/>
    <property type="evidence" value="ECO:0007669"/>
    <property type="project" value="UniProtKB-UniRule"/>
</dbReference>
<evidence type="ECO:0000256" key="3">
    <source>
        <dbReference type="ARBA" id="ARBA00022598"/>
    </source>
</evidence>
<dbReference type="CDD" id="cd03130">
    <property type="entry name" value="GATase1_CobB"/>
    <property type="match status" value="1"/>
</dbReference>
<dbReference type="InterPro" id="IPR027417">
    <property type="entry name" value="P-loop_NTPase"/>
</dbReference>
<dbReference type="UniPathway" id="UPA00148">
    <property type="reaction ID" value="UER00231"/>
</dbReference>
<evidence type="ECO:0000313" key="12">
    <source>
        <dbReference type="Proteomes" id="UP000252733"/>
    </source>
</evidence>
<dbReference type="EC" id="6.3.5.11" evidence="8"/>
<accession>A0A368V6L3</accession>
<feature type="domain" description="CobB/CobQ-like glutamine amidotransferase" evidence="10">
    <location>
        <begin position="278"/>
        <end position="457"/>
    </location>
</feature>
<dbReference type="GO" id="GO:0009236">
    <property type="term" value="P:cobalamin biosynthetic process"/>
    <property type="evidence" value="ECO:0007669"/>
    <property type="project" value="UniProtKB-UniRule"/>
</dbReference>
<dbReference type="PANTHER" id="PTHR43873:SF1">
    <property type="entry name" value="COBYRINATE A,C-DIAMIDE SYNTHASE"/>
    <property type="match status" value="1"/>
</dbReference>
<keyword evidence="7 8" id="KW-0315">Glutamine amidotransferase</keyword>
<dbReference type="InterPro" id="IPR011698">
    <property type="entry name" value="GATase_3"/>
</dbReference>
<evidence type="ECO:0000256" key="5">
    <source>
        <dbReference type="ARBA" id="ARBA00022840"/>
    </source>
</evidence>
<evidence type="ECO:0000256" key="4">
    <source>
        <dbReference type="ARBA" id="ARBA00022741"/>
    </source>
</evidence>
<dbReference type="RefSeq" id="WP_114436986.1">
    <property type="nucleotide sequence ID" value="NZ_QPIZ01000010.1"/>
</dbReference>
<evidence type="ECO:0000256" key="8">
    <source>
        <dbReference type="HAMAP-Rule" id="MF_00027"/>
    </source>
</evidence>
<evidence type="ECO:0000259" key="10">
    <source>
        <dbReference type="Pfam" id="PF07685"/>
    </source>
</evidence>
<dbReference type="Pfam" id="PF07685">
    <property type="entry name" value="GATase_3"/>
    <property type="match status" value="1"/>
</dbReference>
<comment type="pathway">
    <text evidence="8">Cofactor biosynthesis; adenosylcobalamin biosynthesis; cob(II)yrinate a,c-diamide from sirohydrochlorin (anaerobic route): step 10/10.</text>
</comment>
<evidence type="ECO:0000256" key="7">
    <source>
        <dbReference type="ARBA" id="ARBA00022962"/>
    </source>
</evidence>
<sequence length="472" mass="51506">MTKPTFLIAAPKSNSGKTLITLGLIKAISDQGYCVQPFKCGPDYIDPMHHTAIAGRSSYNLDLWMSSESHVKSIFHSQMKDAGVGVVEGVMGLFDGARKDEGSSAAIARLLDVPVVLVVDASSVAYSVAPLLYGFKHFDRGIRLAGVIFNKVAGDSHYQFLKEAAEDSGVKALGYVPRDKALAIDDRHLGLHMPGEGKEAEIVKKAADLIKEHVLVPALLEAAGGVPGENTKHPDSSGFCHSERSEESLCQQSSLPQSVRNNKCGDFGEASFESQNLKIAIASDKAFNFTYQANLDCLKALGTLEYFSPISDKNLPDADLIWLPGGYPELFAGELSKNRLMLSAIRKFAESGKAIVAECGGMMYLGKEIILKDGSSFPMAGVFDFSTSFKDMKLHLGYREVSGESFSLRGHEFHYSELLNACTTPEYVVKSARGKQIEMPVFRHKGVWASYMHLYLGEPGRMKRFLKLVLGD</sequence>
<keyword evidence="12" id="KW-1185">Reference proteome</keyword>
<feature type="active site" description="Nucleophile" evidence="8">
    <location>
        <position position="359"/>
    </location>
</feature>
<dbReference type="PROSITE" id="PS51274">
    <property type="entry name" value="GATASE_COBBQ"/>
    <property type="match status" value="1"/>
</dbReference>
<feature type="site" description="Increases nucleophilicity of active site Cys" evidence="8">
    <location>
        <position position="453"/>
    </location>
</feature>
<evidence type="ECO:0000313" key="11">
    <source>
        <dbReference type="EMBL" id="RCW35304.1"/>
    </source>
</evidence>
<evidence type="ECO:0000259" key="9">
    <source>
        <dbReference type="Pfam" id="PF01656"/>
    </source>
</evidence>
<dbReference type="SUPFAM" id="SSF52540">
    <property type="entry name" value="P-loop containing nucleoside triphosphate hydrolases"/>
    <property type="match status" value="1"/>
</dbReference>
<keyword evidence="2 8" id="KW-0169">Cobalamin biosynthesis</keyword>
<dbReference type="InterPro" id="IPR002586">
    <property type="entry name" value="CobQ/CobB/MinD/ParA_Nub-bd_dom"/>
</dbReference>
<evidence type="ECO:0000256" key="6">
    <source>
        <dbReference type="ARBA" id="ARBA00022842"/>
    </source>
</evidence>
<gene>
    <name evidence="8" type="primary">cbiA</name>
    <name evidence="11" type="ORF">DFO77_11070</name>
</gene>
<reference evidence="11 12" key="1">
    <citation type="submission" date="2018-07" db="EMBL/GenBank/DDBJ databases">
        <title>Freshwater and sediment microbial communities from various areas in North America, analyzing microbe dynamics in response to fracking.</title>
        <authorList>
            <person name="Lamendella R."/>
        </authorList>
    </citation>
    <scope>NUCLEOTIDE SEQUENCE [LARGE SCALE GENOMIC DNA]</scope>
    <source>
        <strain evidence="11 12">160A</strain>
    </source>
</reference>
<dbReference type="InterPro" id="IPR029062">
    <property type="entry name" value="Class_I_gatase-like"/>
</dbReference>
<name>A0A368V6L3_9BACT</name>
<keyword evidence="3 8" id="KW-0436">Ligase</keyword>
<evidence type="ECO:0000256" key="2">
    <source>
        <dbReference type="ARBA" id="ARBA00022573"/>
    </source>
</evidence>
<dbReference type="NCBIfam" id="NF002204">
    <property type="entry name" value="PRK01077.1"/>
    <property type="match status" value="1"/>
</dbReference>
<dbReference type="InterPro" id="IPR004484">
    <property type="entry name" value="CbiA/CobB_synth"/>
</dbReference>
<dbReference type="HAMAP" id="MF_00027">
    <property type="entry name" value="CobB_CbiA"/>
    <property type="match status" value="1"/>
</dbReference>
<evidence type="ECO:0000256" key="1">
    <source>
        <dbReference type="ARBA" id="ARBA00001946"/>
    </source>
</evidence>
<dbReference type="Pfam" id="PF01656">
    <property type="entry name" value="CbiA"/>
    <property type="match status" value="1"/>
</dbReference>
<comment type="catalytic activity">
    <reaction evidence="8">
        <text>cob(II)yrinate + 2 L-glutamine + 2 ATP + 2 H2O = cob(II)yrinate a,c diamide + 2 L-glutamate + 2 ADP + 2 phosphate + 2 H(+)</text>
        <dbReference type="Rhea" id="RHEA:26289"/>
        <dbReference type="ChEBI" id="CHEBI:15377"/>
        <dbReference type="ChEBI" id="CHEBI:15378"/>
        <dbReference type="ChEBI" id="CHEBI:29985"/>
        <dbReference type="ChEBI" id="CHEBI:30616"/>
        <dbReference type="ChEBI" id="CHEBI:43474"/>
        <dbReference type="ChEBI" id="CHEBI:58359"/>
        <dbReference type="ChEBI" id="CHEBI:58537"/>
        <dbReference type="ChEBI" id="CHEBI:58894"/>
        <dbReference type="ChEBI" id="CHEBI:456216"/>
        <dbReference type="EC" id="6.3.5.11"/>
    </reaction>
</comment>
<keyword evidence="5 8" id="KW-0067">ATP-binding</keyword>
<organism evidence="11 12">
    <name type="scientific">Marinilabilia salmonicolor</name>
    <dbReference type="NCBI Taxonomy" id="989"/>
    <lineage>
        <taxon>Bacteria</taxon>
        <taxon>Pseudomonadati</taxon>
        <taxon>Bacteroidota</taxon>
        <taxon>Bacteroidia</taxon>
        <taxon>Marinilabiliales</taxon>
        <taxon>Marinilabiliaceae</taxon>
        <taxon>Marinilabilia</taxon>
    </lineage>
</organism>
<dbReference type="AlphaFoldDB" id="A0A368V6L3"/>
<dbReference type="PANTHER" id="PTHR43873">
    <property type="entry name" value="COBYRINATE A,C-DIAMIDE SYNTHASE"/>
    <property type="match status" value="1"/>
</dbReference>
<comment type="miscellaneous">
    <text evidence="8">The a and c carboxylates of cobyrinate are activated for nucleophilic attack via formation of a phosphorylated intermediate by ATP. CbiA catalyzes first the amidation of the c-carboxylate, and then that of the a-carboxylate.</text>
</comment>
<keyword evidence="4 8" id="KW-0547">Nucleotide-binding</keyword>
<comment type="domain">
    <text evidence="8">Comprises of two domains. The C-terminal domain contains the binding site for glutamine and catalyzes the hydrolysis of this substrate to glutamate and ammonia. The N-terminal domain is anticipated to bind ATP and cobyrinate and catalyzes the ultimate synthesis of the diamide product. The ammonia produced via the glutaminase domain is probably translocated to the adjacent domain via a molecular tunnel, where it reacts with an activated intermediate.</text>
</comment>
<comment type="similarity">
    <text evidence="8">Belongs to the CobB/CbiA family.</text>
</comment>
<dbReference type="GO" id="GO:0042242">
    <property type="term" value="F:cobyrinic acid a,c-diamide synthase activity"/>
    <property type="evidence" value="ECO:0007669"/>
    <property type="project" value="UniProtKB-UniRule"/>
</dbReference>
<comment type="cofactor">
    <cofactor evidence="1 8">
        <name>Mg(2+)</name>
        <dbReference type="ChEBI" id="CHEBI:18420"/>
    </cofactor>
</comment>
<dbReference type="Gene3D" id="3.40.50.880">
    <property type="match status" value="1"/>
</dbReference>
<dbReference type="Gene3D" id="3.40.50.300">
    <property type="entry name" value="P-loop containing nucleotide triphosphate hydrolases"/>
    <property type="match status" value="1"/>
</dbReference>
<dbReference type="EMBL" id="QPIZ01000010">
    <property type="protein sequence ID" value="RCW35304.1"/>
    <property type="molecule type" value="Genomic_DNA"/>
</dbReference>
<feature type="domain" description="CobQ/CobB/MinD/ParA nucleotide binding" evidence="9">
    <location>
        <begin position="7"/>
        <end position="183"/>
    </location>
</feature>
<protein>
    <recommendedName>
        <fullName evidence="8">Cobyrinate a,c-diamide synthase</fullName>
        <ecNumber evidence="8">6.3.5.11</ecNumber>
    </recommendedName>
    <alternativeName>
        <fullName evidence="8">Cobyrinic acid a,c-diamide synthetase</fullName>
    </alternativeName>
</protein>
<keyword evidence="6 8" id="KW-0460">Magnesium</keyword>
<proteinExistence type="inferred from homology"/>
<dbReference type="SUPFAM" id="SSF52317">
    <property type="entry name" value="Class I glutamine amidotransferase-like"/>
    <property type="match status" value="1"/>
</dbReference>